<dbReference type="Gene3D" id="3.90.550.10">
    <property type="entry name" value="Spore Coat Polysaccharide Biosynthesis Protein SpsA, Chain A"/>
    <property type="match status" value="1"/>
</dbReference>
<dbReference type="Proteomes" id="UP000253509">
    <property type="component" value="Unassembled WGS sequence"/>
</dbReference>
<accession>A0A366IKN1</accession>
<evidence type="ECO:0000313" key="4">
    <source>
        <dbReference type="Proteomes" id="UP000253509"/>
    </source>
</evidence>
<keyword evidence="1" id="KW-0808">Transferase</keyword>
<dbReference type="EMBL" id="QNSB01000005">
    <property type="protein sequence ID" value="RBP71475.1"/>
    <property type="molecule type" value="Genomic_DNA"/>
</dbReference>
<dbReference type="AlphaFoldDB" id="A0A366IKN1"/>
<feature type="domain" description="MobA-like NTP transferase" evidence="2">
    <location>
        <begin position="5"/>
        <end position="174"/>
    </location>
</feature>
<dbReference type="GO" id="GO:0016779">
    <property type="term" value="F:nucleotidyltransferase activity"/>
    <property type="evidence" value="ECO:0007669"/>
    <property type="project" value="TreeGrafter"/>
</dbReference>
<dbReference type="PANTHER" id="PTHR19136">
    <property type="entry name" value="MOLYBDENUM COFACTOR GUANYLYLTRANSFERASE"/>
    <property type="match status" value="1"/>
</dbReference>
<name>A0A366IKN1_9MICO</name>
<comment type="caution">
    <text evidence="3">The sequence shown here is derived from an EMBL/GenBank/DDBJ whole genome shotgun (WGS) entry which is preliminary data.</text>
</comment>
<evidence type="ECO:0000256" key="1">
    <source>
        <dbReference type="ARBA" id="ARBA00022679"/>
    </source>
</evidence>
<proteinExistence type="predicted"/>
<evidence type="ECO:0000259" key="2">
    <source>
        <dbReference type="Pfam" id="PF12804"/>
    </source>
</evidence>
<sequence>MAMSAVILSGGRSSRFGGVHKPGVTLGGRTVISRLVEVAAAVEPGTRIWLAGTAEGLDDSEIAGIDVVVEQPRFSGPLAAIAAAVTALEEPMAADIAGTTAPADPPPSDRDTVLVLAGDMPLLTVAHLRELVAASRRSGTVAAGLDDRGRVQYLCAAWPRTLLDERLRSIGDPRDKPVRLLFEGVQPVSIAVDPTILRDFDTPEEFAGIERLDGDVERLPIRPRPAVGGSSD</sequence>
<organism evidence="3 4">
    <name type="scientific">Brevibacterium celere</name>
    <dbReference type="NCBI Taxonomy" id="225845"/>
    <lineage>
        <taxon>Bacteria</taxon>
        <taxon>Bacillati</taxon>
        <taxon>Actinomycetota</taxon>
        <taxon>Actinomycetes</taxon>
        <taxon>Micrococcales</taxon>
        <taxon>Brevibacteriaceae</taxon>
        <taxon>Brevibacterium</taxon>
    </lineage>
</organism>
<dbReference type="PANTHER" id="PTHR19136:SF81">
    <property type="entry name" value="MOLYBDENUM COFACTOR GUANYLYLTRANSFERASE"/>
    <property type="match status" value="1"/>
</dbReference>
<keyword evidence="4" id="KW-1185">Reference proteome</keyword>
<evidence type="ECO:0000313" key="3">
    <source>
        <dbReference type="EMBL" id="RBP71475.1"/>
    </source>
</evidence>
<reference evidence="3 4" key="1">
    <citation type="submission" date="2018-06" db="EMBL/GenBank/DDBJ databases">
        <title>Freshwater and sediment microbial communities from various areas in North America, analyzing microbe dynamics in response to fracking.</title>
        <authorList>
            <person name="Lamendella R."/>
        </authorList>
    </citation>
    <scope>NUCLEOTIDE SEQUENCE [LARGE SCALE GENOMIC DNA]</scope>
    <source>
        <strain evidence="3 4">3b_TX</strain>
    </source>
</reference>
<dbReference type="InterPro" id="IPR025877">
    <property type="entry name" value="MobA-like_NTP_Trfase"/>
</dbReference>
<protein>
    <submittedName>
        <fullName evidence="3">Molybdopterin-guanine dinucleotide biosynthesis protein A</fullName>
    </submittedName>
</protein>
<dbReference type="Pfam" id="PF12804">
    <property type="entry name" value="NTP_transf_3"/>
    <property type="match status" value="1"/>
</dbReference>
<dbReference type="InterPro" id="IPR029044">
    <property type="entry name" value="Nucleotide-diphossugar_trans"/>
</dbReference>
<dbReference type="SUPFAM" id="SSF53448">
    <property type="entry name" value="Nucleotide-diphospho-sugar transferases"/>
    <property type="match status" value="1"/>
</dbReference>
<gene>
    <name evidence="3" type="ORF">DFO65_10574</name>
</gene>